<dbReference type="Gene3D" id="3.30.70.330">
    <property type="match status" value="1"/>
</dbReference>
<dbReference type="OrthoDB" id="5970at2759"/>
<dbReference type="InterPro" id="IPR000504">
    <property type="entry name" value="RRM_dom"/>
</dbReference>
<keyword evidence="1" id="KW-0694">RNA-binding</keyword>
<comment type="caution">
    <text evidence="3">The sequence shown here is derived from an EMBL/GenBank/DDBJ whole genome shotgun (WGS) entry which is preliminary data.</text>
</comment>
<dbReference type="PROSITE" id="PS50102">
    <property type="entry name" value="RRM"/>
    <property type="match status" value="1"/>
</dbReference>
<dbReference type="InterPro" id="IPR050907">
    <property type="entry name" value="SRSF"/>
</dbReference>
<dbReference type="Proteomes" id="UP000320333">
    <property type="component" value="Unassembled WGS sequence"/>
</dbReference>
<dbReference type="SMART" id="SM00360">
    <property type="entry name" value="RRM"/>
    <property type="match status" value="1"/>
</dbReference>
<evidence type="ECO:0000256" key="1">
    <source>
        <dbReference type="PROSITE-ProRule" id="PRU00176"/>
    </source>
</evidence>
<evidence type="ECO:0000313" key="3">
    <source>
        <dbReference type="EMBL" id="TPX75173.1"/>
    </source>
</evidence>
<dbReference type="STRING" id="246404.A0A507FG16"/>
<proteinExistence type="predicted"/>
<keyword evidence="4" id="KW-1185">Reference proteome</keyword>
<organism evidence="3 4">
    <name type="scientific">Chytriomyces confervae</name>
    <dbReference type="NCBI Taxonomy" id="246404"/>
    <lineage>
        <taxon>Eukaryota</taxon>
        <taxon>Fungi</taxon>
        <taxon>Fungi incertae sedis</taxon>
        <taxon>Chytridiomycota</taxon>
        <taxon>Chytridiomycota incertae sedis</taxon>
        <taxon>Chytridiomycetes</taxon>
        <taxon>Chytridiales</taxon>
        <taxon>Chytriomycetaceae</taxon>
        <taxon>Chytriomyces</taxon>
    </lineage>
</organism>
<dbReference type="PANTHER" id="PTHR23147">
    <property type="entry name" value="SERINE/ARGININE RICH SPLICING FACTOR"/>
    <property type="match status" value="1"/>
</dbReference>
<feature type="domain" description="RRM" evidence="2">
    <location>
        <begin position="6"/>
        <end position="83"/>
    </location>
</feature>
<evidence type="ECO:0000313" key="4">
    <source>
        <dbReference type="Proteomes" id="UP000320333"/>
    </source>
</evidence>
<sequence>MPRDRTTLFCAGFSQRTRAKDLAYEFERFGRLVRCDIPAPKSSSAKAFAFVEFEDYRDADDAYYEMQGARFEGHSLSLQRLPDPGDTTTVMTGTGATGADLDLDLQFPLLREEDAFRGLLLETETETAVWFKE</sequence>
<dbReference type="InterPro" id="IPR035979">
    <property type="entry name" value="RBD_domain_sf"/>
</dbReference>
<gene>
    <name evidence="3" type="ORF">CcCBS67573_g03567</name>
</gene>
<dbReference type="Pfam" id="PF00076">
    <property type="entry name" value="RRM_1"/>
    <property type="match status" value="1"/>
</dbReference>
<protein>
    <recommendedName>
        <fullName evidence="2">RRM domain-containing protein</fullName>
    </recommendedName>
</protein>
<dbReference type="GO" id="GO:0003723">
    <property type="term" value="F:RNA binding"/>
    <property type="evidence" value="ECO:0007669"/>
    <property type="project" value="UniProtKB-UniRule"/>
</dbReference>
<dbReference type="AlphaFoldDB" id="A0A507FG16"/>
<dbReference type="EMBL" id="QEAP01000092">
    <property type="protein sequence ID" value="TPX75173.1"/>
    <property type="molecule type" value="Genomic_DNA"/>
</dbReference>
<accession>A0A507FG16</accession>
<name>A0A507FG16_9FUNG</name>
<dbReference type="SUPFAM" id="SSF54928">
    <property type="entry name" value="RNA-binding domain, RBD"/>
    <property type="match status" value="1"/>
</dbReference>
<dbReference type="InterPro" id="IPR012677">
    <property type="entry name" value="Nucleotide-bd_a/b_plait_sf"/>
</dbReference>
<reference evidence="3 4" key="1">
    <citation type="journal article" date="2019" name="Sci. Rep.">
        <title>Comparative genomics of chytrid fungi reveal insights into the obligate biotrophic and pathogenic lifestyle of Synchytrium endobioticum.</title>
        <authorList>
            <person name="van de Vossenberg B.T.L.H."/>
            <person name="Warris S."/>
            <person name="Nguyen H.D.T."/>
            <person name="van Gent-Pelzer M.P.E."/>
            <person name="Joly D.L."/>
            <person name="van de Geest H.C."/>
            <person name="Bonants P.J.M."/>
            <person name="Smith D.S."/>
            <person name="Levesque C.A."/>
            <person name="van der Lee T.A.J."/>
        </authorList>
    </citation>
    <scope>NUCLEOTIDE SEQUENCE [LARGE SCALE GENOMIC DNA]</scope>
    <source>
        <strain evidence="3 4">CBS 675.73</strain>
    </source>
</reference>
<evidence type="ECO:0000259" key="2">
    <source>
        <dbReference type="PROSITE" id="PS50102"/>
    </source>
</evidence>